<evidence type="ECO:0000256" key="5">
    <source>
        <dbReference type="ARBA" id="ARBA00023004"/>
    </source>
</evidence>
<dbReference type="EC" id="1.11.1.-" evidence="9"/>
<dbReference type="InterPro" id="IPR048327">
    <property type="entry name" value="Dyp_perox_N"/>
</dbReference>
<feature type="domain" description="Dyp-type peroxidase N-terminal" evidence="7">
    <location>
        <begin position="17"/>
        <end position="139"/>
    </location>
</feature>
<comment type="caution">
    <text evidence="9">The sequence shown here is derived from an EMBL/GenBank/DDBJ whole genome shotgun (WGS) entry which is preliminary data.</text>
</comment>
<comment type="cofactor">
    <cofactor evidence="1">
        <name>heme b</name>
        <dbReference type="ChEBI" id="CHEBI:60344"/>
    </cofactor>
</comment>
<dbReference type="NCBIfam" id="TIGR01413">
    <property type="entry name" value="Dyp_perox_fam"/>
    <property type="match status" value="1"/>
</dbReference>
<keyword evidence="3" id="KW-0479">Metal-binding</keyword>
<dbReference type="InterPro" id="IPR048328">
    <property type="entry name" value="Dyp_perox_C"/>
</dbReference>
<evidence type="ECO:0000256" key="6">
    <source>
        <dbReference type="ARBA" id="ARBA00025737"/>
    </source>
</evidence>
<evidence type="ECO:0000256" key="1">
    <source>
        <dbReference type="ARBA" id="ARBA00001970"/>
    </source>
</evidence>
<organism evidence="9 10">
    <name type="scientific">Acinetobacter venetianus</name>
    <dbReference type="NCBI Taxonomy" id="52133"/>
    <lineage>
        <taxon>Bacteria</taxon>
        <taxon>Pseudomonadati</taxon>
        <taxon>Pseudomonadota</taxon>
        <taxon>Gammaproteobacteria</taxon>
        <taxon>Moraxellales</taxon>
        <taxon>Moraxellaceae</taxon>
        <taxon>Acinetobacter</taxon>
    </lineage>
</organism>
<protein>
    <submittedName>
        <fullName evidence="9">Putative deferrochelatase/peroxidase YfeX</fullName>
        <ecNumber evidence="9">1.11.1.-</ecNumber>
    </submittedName>
</protein>
<dbReference type="SUPFAM" id="SSF54909">
    <property type="entry name" value="Dimeric alpha+beta barrel"/>
    <property type="match status" value="1"/>
</dbReference>
<dbReference type="Pfam" id="PF20628">
    <property type="entry name" value="Dyp_perox_C"/>
    <property type="match status" value="1"/>
</dbReference>
<proteinExistence type="inferred from homology"/>
<evidence type="ECO:0000256" key="2">
    <source>
        <dbReference type="ARBA" id="ARBA00022559"/>
    </source>
</evidence>
<feature type="domain" description="Dyp-type peroxidase C-terminal" evidence="8">
    <location>
        <begin position="143"/>
        <end position="306"/>
    </location>
</feature>
<dbReference type="PANTHER" id="PTHR30521:SF0">
    <property type="entry name" value="DYP-TYPE PEROXIDASE FAMILY PROTEIN"/>
    <property type="match status" value="1"/>
</dbReference>
<dbReference type="GO" id="GO:0046872">
    <property type="term" value="F:metal ion binding"/>
    <property type="evidence" value="ECO:0007669"/>
    <property type="project" value="UniProtKB-KW"/>
</dbReference>
<reference evidence="9 10" key="1">
    <citation type="journal article" date="2016" name="Sci. Rep.">
        <title>Genomic and phenotypic characterization of the species Acinetobacter venetianus.</title>
        <authorList>
            <person name="Fondi M."/>
            <person name="Maida I."/>
            <person name="Perrin E."/>
            <person name="Orlandini V."/>
            <person name="La Torre L."/>
            <person name="Bosi E."/>
            <person name="Negroni A."/>
            <person name="Zanaroli G."/>
            <person name="Fava F."/>
            <person name="Decorosi F."/>
            <person name="Giovannetti L."/>
            <person name="Viti C."/>
            <person name="Vaneechoutte M."/>
            <person name="Dijkshoorn L."/>
            <person name="Fani R."/>
        </authorList>
    </citation>
    <scope>NUCLEOTIDE SEQUENCE [LARGE SCALE GENOMIC DNA]</scope>
    <source>
        <strain evidence="9 10">LUH5627</strain>
    </source>
</reference>
<evidence type="ECO:0000313" key="9">
    <source>
        <dbReference type="EMBL" id="KXZ66305.1"/>
    </source>
</evidence>
<dbReference type="InterPro" id="IPR011008">
    <property type="entry name" value="Dimeric_a/b-barrel"/>
</dbReference>
<dbReference type="PANTHER" id="PTHR30521">
    <property type="entry name" value="DEFERROCHELATASE/PEROXIDASE"/>
    <property type="match status" value="1"/>
</dbReference>
<dbReference type="GO" id="GO:0020037">
    <property type="term" value="F:heme binding"/>
    <property type="evidence" value="ECO:0007669"/>
    <property type="project" value="InterPro"/>
</dbReference>
<sequence>MNTILRPQPVINNLSGENALFIVLGIQDQADTSEIIDFLANFSALVRSLTNRFPNGNFSASVGIGSKAWDLLFPSLNKPKELYEFQEIKGEKHTAVATAGDLFFHIRANQMAICFELASILHDQLKETTFPISETKGFRYFDGRAILGFVDGTENPEHEIAKEIAYVGQEDAEFLGGSYVFIQKYLHNMEMWKSLTTEQQEKVIGRKKYDDVELGDDVKPQNAHNVVSKAHDAEGNELKILRANMPFSNPTEGGYGTFFIGYSRSFNITKTMLENMFLGKENGHVDRILDFSTAVSGSLFFVPTFDFLEDLGE</sequence>
<dbReference type="Proteomes" id="UP000075680">
    <property type="component" value="Unassembled WGS sequence"/>
</dbReference>
<gene>
    <name evidence="9" type="primary">yfeX_2</name>
    <name evidence="9" type="ORF">AVENLUH5627_02589</name>
</gene>
<dbReference type="GO" id="GO:0005829">
    <property type="term" value="C:cytosol"/>
    <property type="evidence" value="ECO:0007669"/>
    <property type="project" value="TreeGrafter"/>
</dbReference>
<accession>A0A150HLI5</accession>
<dbReference type="EMBL" id="JRUE01000210">
    <property type="protein sequence ID" value="KXZ66305.1"/>
    <property type="molecule type" value="Genomic_DNA"/>
</dbReference>
<keyword evidence="5" id="KW-0408">Iron</keyword>
<dbReference type="Pfam" id="PF04261">
    <property type="entry name" value="Dyp_perox_N"/>
    <property type="match status" value="1"/>
</dbReference>
<name>A0A150HLI5_9GAMM</name>
<evidence type="ECO:0000313" key="10">
    <source>
        <dbReference type="Proteomes" id="UP000075680"/>
    </source>
</evidence>
<dbReference type="GO" id="GO:0004601">
    <property type="term" value="F:peroxidase activity"/>
    <property type="evidence" value="ECO:0007669"/>
    <property type="project" value="UniProtKB-KW"/>
</dbReference>
<dbReference type="PATRIC" id="fig|52133.18.peg.2658"/>
<evidence type="ECO:0000256" key="4">
    <source>
        <dbReference type="ARBA" id="ARBA00023002"/>
    </source>
</evidence>
<evidence type="ECO:0000259" key="7">
    <source>
        <dbReference type="Pfam" id="PF04261"/>
    </source>
</evidence>
<dbReference type="PROSITE" id="PS51404">
    <property type="entry name" value="DYP_PEROXIDASE"/>
    <property type="match status" value="1"/>
</dbReference>
<keyword evidence="2 9" id="KW-0575">Peroxidase</keyword>
<evidence type="ECO:0000256" key="3">
    <source>
        <dbReference type="ARBA" id="ARBA00022723"/>
    </source>
</evidence>
<dbReference type="AlphaFoldDB" id="A0A150HLI5"/>
<evidence type="ECO:0000259" key="8">
    <source>
        <dbReference type="Pfam" id="PF20628"/>
    </source>
</evidence>
<dbReference type="RefSeq" id="WP_061519293.1">
    <property type="nucleotide sequence ID" value="NZ_JRUE01000210.1"/>
</dbReference>
<keyword evidence="4 9" id="KW-0560">Oxidoreductase</keyword>
<comment type="similarity">
    <text evidence="6">Belongs to the DyP-type peroxidase family.</text>
</comment>
<dbReference type="InterPro" id="IPR006314">
    <property type="entry name" value="Dyp_peroxidase"/>
</dbReference>